<dbReference type="AlphaFoldDB" id="A0A367IVM5"/>
<evidence type="ECO:0000313" key="13">
    <source>
        <dbReference type="Proteomes" id="UP000253551"/>
    </source>
</evidence>
<feature type="non-terminal residue" evidence="12">
    <location>
        <position position="1"/>
    </location>
</feature>
<evidence type="ECO:0000256" key="9">
    <source>
        <dbReference type="ARBA" id="ARBA00023315"/>
    </source>
</evidence>
<feature type="active site" description="Proton donor/acceptor" evidence="10">
    <location>
        <position position="46"/>
    </location>
</feature>
<evidence type="ECO:0000256" key="5">
    <source>
        <dbReference type="ARBA" id="ARBA00022833"/>
    </source>
</evidence>
<organism evidence="12 13">
    <name type="scientific">Rhizopus stolonifer</name>
    <name type="common">Rhizopus nigricans</name>
    <dbReference type="NCBI Taxonomy" id="4846"/>
    <lineage>
        <taxon>Eukaryota</taxon>
        <taxon>Fungi</taxon>
        <taxon>Fungi incertae sedis</taxon>
        <taxon>Mucoromycota</taxon>
        <taxon>Mucoromycotina</taxon>
        <taxon>Mucoromycetes</taxon>
        <taxon>Mucorales</taxon>
        <taxon>Mucorineae</taxon>
        <taxon>Rhizopodaceae</taxon>
        <taxon>Rhizopus</taxon>
    </lineage>
</organism>
<keyword evidence="7" id="KW-0804">Transcription</keyword>
<evidence type="ECO:0000256" key="3">
    <source>
        <dbReference type="ARBA" id="ARBA00022723"/>
    </source>
</evidence>
<keyword evidence="4" id="KW-0863">Zinc-finger</keyword>
<dbReference type="InterPro" id="IPR050603">
    <property type="entry name" value="MYST_HAT"/>
</dbReference>
<evidence type="ECO:0000256" key="7">
    <source>
        <dbReference type="ARBA" id="ARBA00023163"/>
    </source>
</evidence>
<keyword evidence="3" id="KW-0479">Metal-binding</keyword>
<keyword evidence="2 12" id="KW-0808">Transferase</keyword>
<dbReference type="CDD" id="cd04301">
    <property type="entry name" value="NAT_SF"/>
    <property type="match status" value="1"/>
</dbReference>
<keyword evidence="8" id="KW-0539">Nucleus</keyword>
<dbReference type="GO" id="GO:0006355">
    <property type="term" value="P:regulation of DNA-templated transcription"/>
    <property type="evidence" value="ECO:0007669"/>
    <property type="project" value="InterPro"/>
</dbReference>
<gene>
    <name evidence="12" type="primary">KAT8</name>
    <name evidence="12" type="ORF">CU098_001250</name>
</gene>
<keyword evidence="5" id="KW-0862">Zinc</keyword>
<dbReference type="InterPro" id="IPR002717">
    <property type="entry name" value="HAT_MYST-type"/>
</dbReference>
<dbReference type="Proteomes" id="UP000253551">
    <property type="component" value="Unassembled WGS sequence"/>
</dbReference>
<dbReference type="PANTHER" id="PTHR10615:SF219">
    <property type="entry name" value="HISTONE ACETYLTRANSFERASE KAT5"/>
    <property type="match status" value="1"/>
</dbReference>
<comment type="subcellular location">
    <subcellularLocation>
        <location evidence="1">Nucleus</location>
    </subcellularLocation>
</comment>
<keyword evidence="9" id="KW-0012">Acyltransferase</keyword>
<evidence type="ECO:0000259" key="11">
    <source>
        <dbReference type="PROSITE" id="PS51726"/>
    </source>
</evidence>
<dbReference type="Gene3D" id="3.40.630.30">
    <property type="match status" value="1"/>
</dbReference>
<dbReference type="EMBL" id="PJQM01005393">
    <property type="protein sequence ID" value="RCH81727.1"/>
    <property type="molecule type" value="Genomic_DNA"/>
</dbReference>
<dbReference type="GO" id="GO:0035267">
    <property type="term" value="C:NuA4 histone acetyltransferase complex"/>
    <property type="evidence" value="ECO:0007669"/>
    <property type="project" value="TreeGrafter"/>
</dbReference>
<proteinExistence type="predicted"/>
<dbReference type="Pfam" id="PF01853">
    <property type="entry name" value="MOZ_SAS"/>
    <property type="match status" value="1"/>
</dbReference>
<comment type="caution">
    <text evidence="12">The sequence shown here is derived from an EMBL/GenBank/DDBJ whole genome shotgun (WGS) entry which is preliminary data.</text>
</comment>
<dbReference type="GO" id="GO:0005634">
    <property type="term" value="C:nucleus"/>
    <property type="evidence" value="ECO:0007669"/>
    <property type="project" value="UniProtKB-SubCell"/>
</dbReference>
<evidence type="ECO:0000313" key="12">
    <source>
        <dbReference type="EMBL" id="RCH81727.1"/>
    </source>
</evidence>
<evidence type="ECO:0000256" key="10">
    <source>
        <dbReference type="PIRSR" id="PIRSR602717-51"/>
    </source>
</evidence>
<evidence type="ECO:0000256" key="4">
    <source>
        <dbReference type="ARBA" id="ARBA00022771"/>
    </source>
</evidence>
<dbReference type="PANTHER" id="PTHR10615">
    <property type="entry name" value="HISTONE ACETYLTRANSFERASE"/>
    <property type="match status" value="1"/>
</dbReference>
<accession>A0A367IVM5</accession>
<sequence length="142" mass="16399">EKTSYDNYNLACIMTLPSHQRKGYGRLLIELSYELSKHEGKIGSPEKPLSPLGRLGYQSYWSFAIVSTLLHLRGDVTIEEICKETCIHEEDVVDTLSKLNLLCYRKMDKGHQHICITDQMLQDTLSHVKLDRALDPSHIRWK</sequence>
<dbReference type="OrthoDB" id="787137at2759"/>
<dbReference type="PROSITE" id="PS51726">
    <property type="entry name" value="MYST_HAT"/>
    <property type="match status" value="1"/>
</dbReference>
<evidence type="ECO:0000256" key="1">
    <source>
        <dbReference type="ARBA" id="ARBA00004123"/>
    </source>
</evidence>
<feature type="domain" description="MYST-type HAT" evidence="11">
    <location>
        <begin position="1"/>
        <end position="142"/>
    </location>
</feature>
<dbReference type="InterPro" id="IPR016181">
    <property type="entry name" value="Acyl_CoA_acyltransferase"/>
</dbReference>
<evidence type="ECO:0000256" key="6">
    <source>
        <dbReference type="ARBA" id="ARBA00023015"/>
    </source>
</evidence>
<dbReference type="SUPFAM" id="SSF55729">
    <property type="entry name" value="Acyl-CoA N-acyltransferases (Nat)"/>
    <property type="match status" value="1"/>
</dbReference>
<dbReference type="GO" id="GO:0008270">
    <property type="term" value="F:zinc ion binding"/>
    <property type="evidence" value="ECO:0007669"/>
    <property type="project" value="UniProtKB-KW"/>
</dbReference>
<keyword evidence="13" id="KW-1185">Reference proteome</keyword>
<name>A0A367IVM5_RHIST</name>
<dbReference type="STRING" id="4846.A0A367IVM5"/>
<keyword evidence="6" id="KW-0805">Transcription regulation</keyword>
<reference evidence="12 13" key="1">
    <citation type="journal article" date="2018" name="G3 (Bethesda)">
        <title>Phylogenetic and Phylogenomic Definition of Rhizopus Species.</title>
        <authorList>
            <person name="Gryganskyi A.P."/>
            <person name="Golan J."/>
            <person name="Dolatabadi S."/>
            <person name="Mondo S."/>
            <person name="Robb S."/>
            <person name="Idnurm A."/>
            <person name="Muszewska A."/>
            <person name="Steczkiewicz K."/>
            <person name="Masonjones S."/>
            <person name="Liao H.L."/>
            <person name="Gajdeczka M.T."/>
            <person name="Anike F."/>
            <person name="Vuek A."/>
            <person name="Anishchenko I.M."/>
            <person name="Voigt K."/>
            <person name="de Hoog G.S."/>
            <person name="Smith M.E."/>
            <person name="Heitman J."/>
            <person name="Vilgalys R."/>
            <person name="Stajich J.E."/>
        </authorList>
    </citation>
    <scope>NUCLEOTIDE SEQUENCE [LARGE SCALE GENOMIC DNA]</scope>
    <source>
        <strain evidence="12 13">LSU 92-RS-03</strain>
    </source>
</reference>
<evidence type="ECO:0000256" key="2">
    <source>
        <dbReference type="ARBA" id="ARBA00022679"/>
    </source>
</evidence>
<dbReference type="GO" id="GO:0046972">
    <property type="term" value="F:histone H4K16 acetyltransferase activity"/>
    <property type="evidence" value="ECO:0007669"/>
    <property type="project" value="TreeGrafter"/>
</dbReference>
<protein>
    <submittedName>
        <fullName evidence="12">K(Lysine) acetyltransferase</fullName>
    </submittedName>
</protein>
<evidence type="ECO:0000256" key="8">
    <source>
        <dbReference type="ARBA" id="ARBA00023242"/>
    </source>
</evidence>